<proteinExistence type="predicted"/>
<accession>A0A4V6QMT1</accession>
<keyword evidence="4" id="KW-1185">Reference proteome</keyword>
<evidence type="ECO:0000256" key="1">
    <source>
        <dbReference type="PROSITE-ProRule" id="PRU00339"/>
    </source>
</evidence>
<feature type="transmembrane region" description="Helical" evidence="2">
    <location>
        <begin position="43"/>
        <end position="60"/>
    </location>
</feature>
<dbReference type="InterPro" id="IPR011990">
    <property type="entry name" value="TPR-like_helical_dom_sf"/>
</dbReference>
<dbReference type="PANTHER" id="PTHR35271">
    <property type="entry name" value="ABC TRANSPORTER, SUBSTRATE-BINDING LIPOPROTEIN-RELATED"/>
    <property type="match status" value="1"/>
</dbReference>
<name>A0A4V6QMT1_9LEPT</name>
<dbReference type="Gene3D" id="1.25.40.10">
    <property type="entry name" value="Tetratricopeptide repeat domain"/>
    <property type="match status" value="1"/>
</dbReference>
<dbReference type="Gene3D" id="3.40.50.2300">
    <property type="match status" value="2"/>
</dbReference>
<organism evidence="3 4">
    <name type="scientific">Leptospira ilyithenensis</name>
    <dbReference type="NCBI Taxonomy" id="2484901"/>
    <lineage>
        <taxon>Bacteria</taxon>
        <taxon>Pseudomonadati</taxon>
        <taxon>Spirochaetota</taxon>
        <taxon>Spirochaetia</taxon>
        <taxon>Leptospirales</taxon>
        <taxon>Leptospiraceae</taxon>
        <taxon>Leptospira</taxon>
    </lineage>
</organism>
<dbReference type="PANTHER" id="PTHR35271:SF1">
    <property type="entry name" value="ABC TRANSPORTER, SUBSTRATE-BINDING LIPOPROTEIN"/>
    <property type="match status" value="1"/>
</dbReference>
<protein>
    <submittedName>
        <fullName evidence="3">Peptide ABC transporter substrate-binding protein</fullName>
    </submittedName>
</protein>
<dbReference type="AlphaFoldDB" id="A0A4V6QMT1"/>
<dbReference type="Pfam" id="PF04392">
    <property type="entry name" value="ABC_sub_bind"/>
    <property type="match status" value="1"/>
</dbReference>
<evidence type="ECO:0000313" key="4">
    <source>
        <dbReference type="Proteomes" id="UP000298264"/>
    </source>
</evidence>
<sequence>MGDRFADETRFQNGTHQFGQIGKVHTRKFDSGRIMNSFLRFKKINLCFAVSAIFLFVFLFEKKSLFSIPVANKSGGYVEVLLSLDNTIYEQSLYGIQSVIDSEVRITYLNILNEEQGALAKYFRELESSDVPLLIAVGPLAAKTAKENLNKTPIVFTMVNSPKSLGLESGRLCGVSMDVSIQDFFQTLKEINPDARNVYSAYSTEEGGYSATEGEYEDLKNKLLFNAKKTANGAEFSKYLETISEETDGFYMVSDPIYDRKNFEILSAFCKKHRIVLMTPFPSLVKTGATFGISPDYTKIGVLTGSMANRILSGSSHCKKEGVIWSDQTSFYLNEEYANESGLKIPQSIADRAKLTGLLAAGVNLLNDDKLKAAKSVFESILKKDAKNPSAISYLNLIVEKMTGTKTKELMASAKKYFDEGKYSQARTEYQKVLQINPNIIPAREGIQATLLTQSEQERAQANSLFRNDRPYDAIKMALASIRTLPSNLKAVSDLAGFRNNQFSKIPEYFKEGLTEYNKREYELSIKIFEDILLVDPGDKKAIEYLRLSYKKRDALRLMTEKSRD</sequence>
<comment type="caution">
    <text evidence="3">The sequence shown here is derived from an EMBL/GenBank/DDBJ whole genome shotgun (WGS) entry which is preliminary data.</text>
</comment>
<dbReference type="OrthoDB" id="312550at2"/>
<keyword evidence="2" id="KW-1133">Transmembrane helix</keyword>
<keyword evidence="1" id="KW-0802">TPR repeat</keyword>
<dbReference type="InterPro" id="IPR007487">
    <property type="entry name" value="ABC_transpt-TYRBP-like"/>
</dbReference>
<dbReference type="EMBL" id="RQHV01000043">
    <property type="protein sequence ID" value="TGN10461.1"/>
    <property type="molecule type" value="Genomic_DNA"/>
</dbReference>
<evidence type="ECO:0000256" key="2">
    <source>
        <dbReference type="SAM" id="Phobius"/>
    </source>
</evidence>
<dbReference type="Proteomes" id="UP000298264">
    <property type="component" value="Unassembled WGS sequence"/>
</dbReference>
<dbReference type="InterPro" id="IPR019734">
    <property type="entry name" value="TPR_rpt"/>
</dbReference>
<dbReference type="SUPFAM" id="SSF48452">
    <property type="entry name" value="TPR-like"/>
    <property type="match status" value="1"/>
</dbReference>
<evidence type="ECO:0000313" key="3">
    <source>
        <dbReference type="EMBL" id="TGN10461.1"/>
    </source>
</evidence>
<reference evidence="3" key="1">
    <citation type="journal article" date="2019" name="PLoS Negl. Trop. Dis.">
        <title>Revisiting the worldwide diversity of Leptospira species in the environment.</title>
        <authorList>
            <person name="Vincent A.T."/>
            <person name="Schiettekatte O."/>
            <person name="Bourhy P."/>
            <person name="Veyrier F.J."/>
            <person name="Picardeau M."/>
        </authorList>
    </citation>
    <scope>NUCLEOTIDE SEQUENCE [LARGE SCALE GENOMIC DNA]</scope>
    <source>
        <strain evidence="3">201400974</strain>
    </source>
</reference>
<keyword evidence="2" id="KW-0472">Membrane</keyword>
<dbReference type="PROSITE" id="PS50005">
    <property type="entry name" value="TPR"/>
    <property type="match status" value="1"/>
</dbReference>
<keyword evidence="2" id="KW-0812">Transmembrane</keyword>
<dbReference type="SMART" id="SM00028">
    <property type="entry name" value="TPR"/>
    <property type="match status" value="3"/>
</dbReference>
<gene>
    <name evidence="3" type="ORF">EHS11_09215</name>
</gene>
<feature type="repeat" description="TPR" evidence="1">
    <location>
        <begin position="407"/>
        <end position="440"/>
    </location>
</feature>